<sequence length="769" mass="85268">MRIYNISMDIACVNSEISRVRLGRAAPYRSTQVTPRFLPYRHLVGAENGTHGCCPFIVTMLLSHDHAYAQTKTRVLTFSTSAWSYFTVPGDLTLSLSPERVCWSSLGIDSSSEEVPRAAFGRTAGSSKDRSLSRSVLCAFNRPAPVIYHIPVYITSVNKHAIGFLLEESASEMTDDFSDTSSYQSMLSEDDSEHEGSDFRPQRRSSGLTSIQSHLQHFTLFGSGSTVKSSISKKHHARDRSNNNGPSSKRGRGSVSSIDETPVRHTWLTDDLKSKFMDATRPVEHMSDVHANGNLITKSASFPFPQENVNKVTSEYQYPSSQQANTTPIRHDTMPRHQSIPQSFVDNGIQPRIMHPQTLSIPASAFQTVSPTSALPSLSHMPPTPSVFSIPPLSSASNSAFSTPFQSAYSTPQSSAYNTPRSTKWPEGGSSSGNPFEGSATSNLYLPQLQQLANQQNNSRNPSPRSPTPVEQQMQQQQQQLQQQQQQIQMQQQQIQQMQMQQQQQQQQAESPSSRGFYIRDRNSVRISTGTYSKAAKLLGENSPNSVRGQSSPHESFYPMDKVSGGSYHKAAQLLGTLPPFPISPSHLQMSTKDTDTEGSHAMEGDKTFDYQFYQQNSNETEDREASNSLEASVASNVPANRILPPPRIISNIHLVLTAPAAELPTVEDYVNHYVAQIRAQTYCTVLPIADGLKKEDTKINCPFGGGCAKKIKGKGNLRRHMEWHLRKIEEEIRRKFMALLSGMATQEPNNAQGWLSKKLGRPVTMPAR</sequence>
<feature type="region of interest" description="Disordered" evidence="1">
    <location>
        <begin position="317"/>
        <end position="340"/>
    </location>
</feature>
<evidence type="ECO:0000313" key="3">
    <source>
        <dbReference type="Proteomes" id="UP000241769"/>
    </source>
</evidence>
<keyword evidence="3" id="KW-1185">Reference proteome</keyword>
<feature type="compositionally biased region" description="Polar residues" evidence="1">
    <location>
        <begin position="317"/>
        <end position="328"/>
    </location>
</feature>
<name>A0A2P6N960_9EUKA</name>
<feature type="compositionally biased region" description="Polar residues" evidence="1">
    <location>
        <begin position="397"/>
        <end position="422"/>
    </location>
</feature>
<feature type="region of interest" description="Disordered" evidence="1">
    <location>
        <begin position="175"/>
        <end position="208"/>
    </location>
</feature>
<accession>A0A2P6N960</accession>
<feature type="compositionally biased region" description="Low complexity" evidence="1">
    <location>
        <begin position="454"/>
        <end position="463"/>
    </location>
</feature>
<proteinExistence type="predicted"/>
<gene>
    <name evidence="2" type="ORF">PROFUN_14631</name>
</gene>
<organism evidence="2 3">
    <name type="scientific">Planoprotostelium fungivorum</name>
    <dbReference type="NCBI Taxonomy" id="1890364"/>
    <lineage>
        <taxon>Eukaryota</taxon>
        <taxon>Amoebozoa</taxon>
        <taxon>Evosea</taxon>
        <taxon>Variosea</taxon>
        <taxon>Cavosteliida</taxon>
        <taxon>Cavosteliaceae</taxon>
        <taxon>Planoprotostelium</taxon>
    </lineage>
</organism>
<dbReference type="Proteomes" id="UP000241769">
    <property type="component" value="Unassembled WGS sequence"/>
</dbReference>
<comment type="caution">
    <text evidence="2">The sequence shown here is derived from an EMBL/GenBank/DDBJ whole genome shotgun (WGS) entry which is preliminary data.</text>
</comment>
<feature type="region of interest" description="Disordered" evidence="1">
    <location>
        <begin position="454"/>
        <end position="478"/>
    </location>
</feature>
<protein>
    <submittedName>
        <fullName evidence="2">Uncharacterized protein</fullName>
    </submittedName>
</protein>
<dbReference type="InParanoid" id="A0A2P6N960"/>
<dbReference type="EMBL" id="MDYQ01000148">
    <property type="protein sequence ID" value="PRP80470.1"/>
    <property type="molecule type" value="Genomic_DNA"/>
</dbReference>
<dbReference type="AlphaFoldDB" id="A0A2P6N960"/>
<feature type="region of interest" description="Disordered" evidence="1">
    <location>
        <begin position="229"/>
        <end position="262"/>
    </location>
</feature>
<reference evidence="2 3" key="1">
    <citation type="journal article" date="2018" name="Genome Biol. Evol.">
        <title>Multiple Roots of Fruiting Body Formation in Amoebozoa.</title>
        <authorList>
            <person name="Hillmann F."/>
            <person name="Forbes G."/>
            <person name="Novohradska S."/>
            <person name="Ferling I."/>
            <person name="Riege K."/>
            <person name="Groth M."/>
            <person name="Westermann M."/>
            <person name="Marz M."/>
            <person name="Spaller T."/>
            <person name="Winckler T."/>
            <person name="Schaap P."/>
            <person name="Glockner G."/>
        </authorList>
    </citation>
    <scope>NUCLEOTIDE SEQUENCE [LARGE SCALE GENOMIC DNA]</scope>
    <source>
        <strain evidence="2 3">Jena</strain>
    </source>
</reference>
<feature type="region of interest" description="Disordered" evidence="1">
    <location>
        <begin position="397"/>
        <end position="441"/>
    </location>
</feature>
<evidence type="ECO:0000313" key="2">
    <source>
        <dbReference type="EMBL" id="PRP80470.1"/>
    </source>
</evidence>
<evidence type="ECO:0000256" key="1">
    <source>
        <dbReference type="SAM" id="MobiDB-lite"/>
    </source>
</evidence>
<dbReference type="STRING" id="1890364.A0A2P6N960"/>